<reference evidence="4" key="1">
    <citation type="journal article" date="2024" name="Gigascience">
        <title>Chromosome-level genome of the poultry shaft louse Menopon gallinae provides insight into the host-switching and adaptive evolution of parasitic lice.</title>
        <authorList>
            <person name="Xu Y."/>
            <person name="Ma L."/>
            <person name="Liu S."/>
            <person name="Liang Y."/>
            <person name="Liu Q."/>
            <person name="He Z."/>
            <person name="Tian L."/>
            <person name="Duan Y."/>
            <person name="Cai W."/>
            <person name="Li H."/>
            <person name="Song F."/>
        </authorList>
    </citation>
    <scope>NUCLEOTIDE SEQUENCE</scope>
    <source>
        <strain evidence="4">Cailab_2023a</strain>
    </source>
</reference>
<evidence type="ECO:0000256" key="2">
    <source>
        <dbReference type="ARBA" id="ARBA00022980"/>
    </source>
</evidence>
<name>A0AAW2IDG2_9NEOP</name>
<dbReference type="GO" id="GO:1990904">
    <property type="term" value="C:ribonucleoprotein complex"/>
    <property type="evidence" value="ECO:0007669"/>
    <property type="project" value="UniProtKB-KW"/>
</dbReference>
<accession>A0AAW2IDG2</accession>
<evidence type="ECO:0000256" key="3">
    <source>
        <dbReference type="ARBA" id="ARBA00023274"/>
    </source>
</evidence>
<dbReference type="Gene3D" id="1.10.287.3980">
    <property type="match status" value="1"/>
</dbReference>
<dbReference type="InterPro" id="IPR000271">
    <property type="entry name" value="Ribosomal_bL34"/>
</dbReference>
<sequence>MAQIIAQVANLTRTISGQLVRNTRQFHALTTTAASTSLQPKQFPRLFEILKANYYDTFRPKEHKRRKKHGYYVKMKTRKGRLQIMRRILKGRFVLAH</sequence>
<keyword evidence="3" id="KW-0687">Ribonucleoprotein</keyword>
<dbReference type="GO" id="GO:0003735">
    <property type="term" value="F:structural constituent of ribosome"/>
    <property type="evidence" value="ECO:0007669"/>
    <property type="project" value="InterPro"/>
</dbReference>
<dbReference type="Pfam" id="PF00468">
    <property type="entry name" value="Ribosomal_L34"/>
    <property type="match status" value="1"/>
</dbReference>
<evidence type="ECO:0000313" key="4">
    <source>
        <dbReference type="EMBL" id="KAL0280274.1"/>
    </source>
</evidence>
<dbReference type="GO" id="GO:0006412">
    <property type="term" value="P:translation"/>
    <property type="evidence" value="ECO:0007669"/>
    <property type="project" value="InterPro"/>
</dbReference>
<evidence type="ECO:0008006" key="5">
    <source>
        <dbReference type="Google" id="ProtNLM"/>
    </source>
</evidence>
<dbReference type="EMBL" id="JARGDH010000001">
    <property type="protein sequence ID" value="KAL0280274.1"/>
    <property type="molecule type" value="Genomic_DNA"/>
</dbReference>
<protein>
    <recommendedName>
        <fullName evidence="5">39S ribosomal protein L34, mitochondrial</fullName>
    </recommendedName>
</protein>
<organism evidence="4">
    <name type="scientific">Menopon gallinae</name>
    <name type="common">poultry shaft louse</name>
    <dbReference type="NCBI Taxonomy" id="328185"/>
    <lineage>
        <taxon>Eukaryota</taxon>
        <taxon>Metazoa</taxon>
        <taxon>Ecdysozoa</taxon>
        <taxon>Arthropoda</taxon>
        <taxon>Hexapoda</taxon>
        <taxon>Insecta</taxon>
        <taxon>Pterygota</taxon>
        <taxon>Neoptera</taxon>
        <taxon>Paraneoptera</taxon>
        <taxon>Psocodea</taxon>
        <taxon>Troctomorpha</taxon>
        <taxon>Phthiraptera</taxon>
        <taxon>Amblycera</taxon>
        <taxon>Menoponidae</taxon>
        <taxon>Menopon</taxon>
    </lineage>
</organism>
<comment type="caution">
    <text evidence="4">The sequence shown here is derived from an EMBL/GenBank/DDBJ whole genome shotgun (WGS) entry which is preliminary data.</text>
</comment>
<proteinExistence type="inferred from homology"/>
<dbReference type="AlphaFoldDB" id="A0AAW2IDG2"/>
<evidence type="ECO:0000256" key="1">
    <source>
        <dbReference type="ARBA" id="ARBA00010111"/>
    </source>
</evidence>
<comment type="similarity">
    <text evidence="1">Belongs to the bacterial ribosomal protein bL34 family.</text>
</comment>
<gene>
    <name evidence="4" type="ORF">PYX00_001615</name>
</gene>
<keyword evidence="2" id="KW-0689">Ribosomal protein</keyword>
<dbReference type="GO" id="GO:0005840">
    <property type="term" value="C:ribosome"/>
    <property type="evidence" value="ECO:0007669"/>
    <property type="project" value="UniProtKB-KW"/>
</dbReference>